<proteinExistence type="predicted"/>
<feature type="region of interest" description="Disordered" evidence="6">
    <location>
        <begin position="93"/>
        <end position="114"/>
    </location>
</feature>
<dbReference type="InterPro" id="IPR044174">
    <property type="entry name" value="BC10-like"/>
</dbReference>
<evidence type="ECO:0000256" key="3">
    <source>
        <dbReference type="ARBA" id="ARBA00022679"/>
    </source>
</evidence>
<organism evidence="7 8">
    <name type="scientific">Musa troglodytarum</name>
    <name type="common">fe'i banana</name>
    <dbReference type="NCBI Taxonomy" id="320322"/>
    <lineage>
        <taxon>Eukaryota</taxon>
        <taxon>Viridiplantae</taxon>
        <taxon>Streptophyta</taxon>
        <taxon>Embryophyta</taxon>
        <taxon>Tracheophyta</taxon>
        <taxon>Spermatophyta</taxon>
        <taxon>Magnoliopsida</taxon>
        <taxon>Liliopsida</taxon>
        <taxon>Zingiberales</taxon>
        <taxon>Musaceae</taxon>
        <taxon>Musa</taxon>
    </lineage>
</organism>
<keyword evidence="4" id="KW-0472">Membrane</keyword>
<name>A0A9E7FM84_9LILI</name>
<keyword evidence="3" id="KW-0808">Transferase</keyword>
<dbReference type="OrthoDB" id="191334at2759"/>
<comment type="subcellular location">
    <subcellularLocation>
        <location evidence="1">Membrane</location>
        <topology evidence="1">Single-pass type II membrane protein</topology>
    </subcellularLocation>
</comment>
<dbReference type="PANTHER" id="PTHR31042:SF122">
    <property type="entry name" value="CORE-2_I-BRANCHING ENZYME"/>
    <property type="match status" value="1"/>
</dbReference>
<evidence type="ECO:0000313" key="8">
    <source>
        <dbReference type="Proteomes" id="UP001055439"/>
    </source>
</evidence>
<dbReference type="PANTHER" id="PTHR31042">
    <property type="entry name" value="CORE-2/I-BRANCHING BETA-1,6-N-ACETYLGLUCOSAMINYLTRANSFERASE FAMILY PROTEIN-RELATED"/>
    <property type="match status" value="1"/>
</dbReference>
<evidence type="ECO:0000256" key="2">
    <source>
        <dbReference type="ARBA" id="ARBA00022676"/>
    </source>
</evidence>
<evidence type="ECO:0000256" key="4">
    <source>
        <dbReference type="ARBA" id="ARBA00023136"/>
    </source>
</evidence>
<dbReference type="GO" id="GO:0016757">
    <property type="term" value="F:glycosyltransferase activity"/>
    <property type="evidence" value="ECO:0007669"/>
    <property type="project" value="UniProtKB-KW"/>
</dbReference>
<dbReference type="Pfam" id="PF02485">
    <property type="entry name" value="Branch"/>
    <property type="match status" value="1"/>
</dbReference>
<dbReference type="EMBL" id="CP097506">
    <property type="protein sequence ID" value="URD99370.1"/>
    <property type="molecule type" value="Genomic_DNA"/>
</dbReference>
<keyword evidence="2" id="KW-0328">Glycosyltransferase</keyword>
<evidence type="ECO:0000256" key="6">
    <source>
        <dbReference type="SAM" id="MobiDB-lite"/>
    </source>
</evidence>
<dbReference type="InterPro" id="IPR003406">
    <property type="entry name" value="Glyco_trans_14"/>
</dbReference>
<keyword evidence="5" id="KW-0325">Glycoprotein</keyword>
<dbReference type="Proteomes" id="UP001055439">
    <property type="component" value="Chromosome 4"/>
</dbReference>
<accession>A0A9E7FM84</accession>
<sequence length="290" mass="32992">MKKDKKNIVLELLISCKPFFPPVPSAPASLRTTLKSGITRSRDRAVRSPGVVLRCRPWRSFCCRTPTLNSFSELMLQTHSLWSSATTRSSSTAKALTSTATSSEEQTHPSYQPDYPSNAERRLLANALLDASVQRFVLLSETCIPLFDFSFAYRYLMRSKYSFVEAFDDPGPGARGRYDLKLQPEISIQQWRKGTQWFEMSRHVVVVIVNGTACYTRMSTTCLRSLTWTMWKKDHKGHPATFRKDDMNGTFPEQINRDRNCSCNDRPFAICFLFAGKAIARVGISLSWIC</sequence>
<protein>
    <submittedName>
        <fullName evidence="7">Core-2/I-Branching enzyme</fullName>
    </submittedName>
</protein>
<feature type="compositionally biased region" description="Low complexity" evidence="6">
    <location>
        <begin position="93"/>
        <end position="103"/>
    </location>
</feature>
<evidence type="ECO:0000256" key="5">
    <source>
        <dbReference type="ARBA" id="ARBA00023180"/>
    </source>
</evidence>
<keyword evidence="8" id="KW-1185">Reference proteome</keyword>
<gene>
    <name evidence="7" type="ORF">MUK42_30224</name>
</gene>
<evidence type="ECO:0000256" key="1">
    <source>
        <dbReference type="ARBA" id="ARBA00004606"/>
    </source>
</evidence>
<reference evidence="7" key="1">
    <citation type="submission" date="2022-05" db="EMBL/GenBank/DDBJ databases">
        <title>The Musa troglodytarum L. genome provides insights into the mechanism of non-climacteric behaviour and enrichment of carotenoids.</title>
        <authorList>
            <person name="Wang J."/>
        </authorList>
    </citation>
    <scope>NUCLEOTIDE SEQUENCE</scope>
    <source>
        <tissue evidence="7">Leaf</tissue>
    </source>
</reference>
<dbReference type="GO" id="GO:0016020">
    <property type="term" value="C:membrane"/>
    <property type="evidence" value="ECO:0007669"/>
    <property type="project" value="UniProtKB-SubCell"/>
</dbReference>
<evidence type="ECO:0000313" key="7">
    <source>
        <dbReference type="EMBL" id="URD99370.1"/>
    </source>
</evidence>
<dbReference type="AlphaFoldDB" id="A0A9E7FM84"/>